<name>A0AA88QY96_9ASTE</name>
<dbReference type="InterPro" id="IPR013824">
    <property type="entry name" value="Topo_IA_cen_sub1"/>
</dbReference>
<proteinExistence type="inferred from homology"/>
<dbReference type="GO" id="GO:0003917">
    <property type="term" value="F:DNA topoisomerase type I (single strand cut, ATP-independent) activity"/>
    <property type="evidence" value="ECO:0007669"/>
    <property type="project" value="UniProtKB-EC"/>
</dbReference>
<feature type="domain" description="DNA topoisomerase type IA" evidence="3">
    <location>
        <begin position="113"/>
        <end position="191"/>
    </location>
</feature>
<keyword evidence="6" id="KW-1185">Reference proteome</keyword>
<protein>
    <recommendedName>
        <fullName evidence="1">DNA topoisomerase</fullName>
        <ecNumber evidence="1">5.6.2.1</ecNumber>
    </recommendedName>
</protein>
<dbReference type="GO" id="GO:0006265">
    <property type="term" value="P:DNA topological change"/>
    <property type="evidence" value="ECO:0007669"/>
    <property type="project" value="InterPro"/>
</dbReference>
<dbReference type="Pfam" id="PF01751">
    <property type="entry name" value="Toprim"/>
    <property type="match status" value="1"/>
</dbReference>
<dbReference type="PANTHER" id="PTHR11390">
    <property type="entry name" value="PROKARYOTIC DNA TOPOISOMERASE"/>
    <property type="match status" value="1"/>
</dbReference>
<accession>A0AA88QY96</accession>
<comment type="function">
    <text evidence="1">Introduces a single-strand break via transesterification at a target site in duplex DNA. Releases the supercoiling and torsional tension of DNA introduced during the DNA replication and transcription by transiently cleaving and rejoining one strand of the DNA duplex. The scissile phosphodiester is attacked by the catalytic tyrosine of the enzyme, resulting in the formation of a DNA-(5'-phosphotyrosyl)-enzyme intermediate and the expulsion of a 3'-OH DNA strand.</text>
</comment>
<dbReference type="SMART" id="SM00436">
    <property type="entry name" value="TOP1Bc"/>
    <property type="match status" value="1"/>
</dbReference>
<dbReference type="InterPro" id="IPR000380">
    <property type="entry name" value="Topo_IA"/>
</dbReference>
<dbReference type="InterPro" id="IPR003601">
    <property type="entry name" value="Topo_IA_2"/>
</dbReference>
<keyword evidence="2" id="KW-0812">Transmembrane</keyword>
<dbReference type="AlphaFoldDB" id="A0AA88QY96"/>
<dbReference type="Proteomes" id="UP001187471">
    <property type="component" value="Unassembled WGS sequence"/>
</dbReference>
<evidence type="ECO:0000259" key="4">
    <source>
        <dbReference type="SMART" id="SM00493"/>
    </source>
</evidence>
<comment type="caution">
    <text evidence="5">The sequence shown here is derived from an EMBL/GenBank/DDBJ whole genome shotgun (WGS) entry which is preliminary data.</text>
</comment>
<comment type="catalytic activity">
    <reaction evidence="1">
        <text>ATP-independent breakage of single-stranded DNA, followed by passage and rejoining.</text>
        <dbReference type="EC" id="5.6.2.1"/>
    </reaction>
</comment>
<comment type="similarity">
    <text evidence="1">Belongs to the type IA topoisomerase family.</text>
</comment>
<dbReference type="SUPFAM" id="SSF56712">
    <property type="entry name" value="Prokaryotic type I DNA topoisomerase"/>
    <property type="match status" value="1"/>
</dbReference>
<dbReference type="GO" id="GO:0006281">
    <property type="term" value="P:DNA repair"/>
    <property type="evidence" value="ECO:0007669"/>
    <property type="project" value="TreeGrafter"/>
</dbReference>
<dbReference type="EMBL" id="JAVXUO010002792">
    <property type="protein sequence ID" value="KAK2969581.1"/>
    <property type="molecule type" value="Genomic_DNA"/>
</dbReference>
<dbReference type="GO" id="GO:0005634">
    <property type="term" value="C:nucleus"/>
    <property type="evidence" value="ECO:0007669"/>
    <property type="project" value="TreeGrafter"/>
</dbReference>
<gene>
    <name evidence="5" type="ORF">RJ640_023693</name>
</gene>
<dbReference type="GO" id="GO:0006310">
    <property type="term" value="P:DNA recombination"/>
    <property type="evidence" value="ECO:0007669"/>
    <property type="project" value="TreeGrafter"/>
</dbReference>
<keyword evidence="2" id="KW-1133">Transmembrane helix</keyword>
<dbReference type="CDD" id="cd03362">
    <property type="entry name" value="TOPRIM_TopoIA_TopoIII"/>
    <property type="match status" value="1"/>
</dbReference>
<dbReference type="PANTHER" id="PTHR11390:SF20">
    <property type="entry name" value="DNA TOPOISOMERASE 3-BETA-1"/>
    <property type="match status" value="1"/>
</dbReference>
<keyword evidence="1" id="KW-0799">Topoisomerase</keyword>
<sequence>MSTRRSSTEVHEFNAMFQGFHAYYKVTSVIGHVFSVDFPAAYQDWTATDPLSLFHAPVVKTESNPKAHIRRHLSQEARGCRYLVLWLDCDREGENICFEVIDCTGFHSDDGMRVYRARFSSVNETDISKAMNNLVEPNRDEALAVDARQEIDLKVGVAFTRFQTSYFQGKYGNLDSSVISIILVFLLIVYVALVKCGVSSSDTLSFESSLVSFKDSIQCLLVYDPADAVSDFYLPIAQRKEVLEAGSEDLENRVGGHEDEEAEFE</sequence>
<keyword evidence="2" id="KW-0472">Membrane</keyword>
<evidence type="ECO:0000256" key="1">
    <source>
        <dbReference type="RuleBase" id="RU362092"/>
    </source>
</evidence>
<dbReference type="GO" id="GO:0003677">
    <property type="term" value="F:DNA binding"/>
    <property type="evidence" value="ECO:0007669"/>
    <property type="project" value="UniProtKB-KW"/>
</dbReference>
<dbReference type="InterPro" id="IPR006171">
    <property type="entry name" value="TOPRIM_dom"/>
</dbReference>
<feature type="transmembrane region" description="Helical" evidence="2">
    <location>
        <begin position="171"/>
        <end position="193"/>
    </location>
</feature>
<evidence type="ECO:0000313" key="5">
    <source>
        <dbReference type="EMBL" id="KAK2969581.1"/>
    </source>
</evidence>
<dbReference type="Gene3D" id="3.40.50.140">
    <property type="match status" value="1"/>
</dbReference>
<dbReference type="SMART" id="SM00493">
    <property type="entry name" value="TOPRIM"/>
    <property type="match status" value="1"/>
</dbReference>
<feature type="domain" description="Toprim" evidence="4">
    <location>
        <begin position="14"/>
        <end position="109"/>
    </location>
</feature>
<keyword evidence="1" id="KW-0413">Isomerase</keyword>
<dbReference type="Gene3D" id="1.10.460.10">
    <property type="entry name" value="Topoisomerase I, domain 2"/>
    <property type="match status" value="1"/>
</dbReference>
<evidence type="ECO:0000313" key="6">
    <source>
        <dbReference type="Proteomes" id="UP001187471"/>
    </source>
</evidence>
<organism evidence="5 6">
    <name type="scientific">Escallonia rubra</name>
    <dbReference type="NCBI Taxonomy" id="112253"/>
    <lineage>
        <taxon>Eukaryota</taxon>
        <taxon>Viridiplantae</taxon>
        <taxon>Streptophyta</taxon>
        <taxon>Embryophyta</taxon>
        <taxon>Tracheophyta</taxon>
        <taxon>Spermatophyta</taxon>
        <taxon>Magnoliopsida</taxon>
        <taxon>eudicotyledons</taxon>
        <taxon>Gunneridae</taxon>
        <taxon>Pentapetalae</taxon>
        <taxon>asterids</taxon>
        <taxon>campanulids</taxon>
        <taxon>Escalloniales</taxon>
        <taxon>Escalloniaceae</taxon>
        <taxon>Escallonia</taxon>
    </lineage>
</organism>
<dbReference type="InterPro" id="IPR034144">
    <property type="entry name" value="TOPRIM_TopoIII"/>
</dbReference>
<keyword evidence="1" id="KW-0238">DNA-binding</keyword>
<evidence type="ECO:0000259" key="3">
    <source>
        <dbReference type="SMART" id="SM00436"/>
    </source>
</evidence>
<reference evidence="5" key="1">
    <citation type="submission" date="2022-12" db="EMBL/GenBank/DDBJ databases">
        <title>Draft genome assemblies for two species of Escallonia (Escalloniales).</title>
        <authorList>
            <person name="Chanderbali A."/>
            <person name="Dervinis C."/>
            <person name="Anghel I."/>
            <person name="Soltis D."/>
            <person name="Soltis P."/>
            <person name="Zapata F."/>
        </authorList>
    </citation>
    <scope>NUCLEOTIDE SEQUENCE</scope>
    <source>
        <strain evidence="5">UCBG92.1500</strain>
        <tissue evidence="5">Leaf</tissue>
    </source>
</reference>
<dbReference type="InterPro" id="IPR023405">
    <property type="entry name" value="Topo_IA_core_domain"/>
</dbReference>
<evidence type="ECO:0000256" key="2">
    <source>
        <dbReference type="SAM" id="Phobius"/>
    </source>
</evidence>
<dbReference type="EC" id="5.6.2.1" evidence="1"/>